<dbReference type="Proteomes" id="UP000276133">
    <property type="component" value="Unassembled WGS sequence"/>
</dbReference>
<dbReference type="AlphaFoldDB" id="A0A3M7S3V3"/>
<comment type="caution">
    <text evidence="1">The sequence shown here is derived from an EMBL/GenBank/DDBJ whole genome shotgun (WGS) entry which is preliminary data.</text>
</comment>
<accession>A0A3M7S3V3</accession>
<sequence>MKFSIIENLKVGKSSNLFNRDFKETSGLKHIKLEFLNHLSLDIDIKIQEIITIKIRSQKKIQPRPGHSQISIFFDYNFKTISFLFENIGFFFKFMPKNTDKLFKLTLRQANDLISIAELELKIAF</sequence>
<keyword evidence="2" id="KW-1185">Reference proteome</keyword>
<name>A0A3M7S3V3_BRAPC</name>
<reference evidence="1 2" key="1">
    <citation type="journal article" date="2018" name="Sci. Rep.">
        <title>Genomic signatures of local adaptation to the degree of environmental predictability in rotifers.</title>
        <authorList>
            <person name="Franch-Gras L."/>
            <person name="Hahn C."/>
            <person name="Garcia-Roger E.M."/>
            <person name="Carmona M.J."/>
            <person name="Serra M."/>
            <person name="Gomez A."/>
        </authorList>
    </citation>
    <scope>NUCLEOTIDE SEQUENCE [LARGE SCALE GENOMIC DNA]</scope>
    <source>
        <strain evidence="1">HYR1</strain>
    </source>
</reference>
<evidence type="ECO:0000313" key="1">
    <source>
        <dbReference type="EMBL" id="RNA30295.1"/>
    </source>
</evidence>
<organism evidence="1 2">
    <name type="scientific">Brachionus plicatilis</name>
    <name type="common">Marine rotifer</name>
    <name type="synonym">Brachionus muelleri</name>
    <dbReference type="NCBI Taxonomy" id="10195"/>
    <lineage>
        <taxon>Eukaryota</taxon>
        <taxon>Metazoa</taxon>
        <taxon>Spiralia</taxon>
        <taxon>Gnathifera</taxon>
        <taxon>Rotifera</taxon>
        <taxon>Eurotatoria</taxon>
        <taxon>Monogononta</taxon>
        <taxon>Pseudotrocha</taxon>
        <taxon>Ploima</taxon>
        <taxon>Brachionidae</taxon>
        <taxon>Brachionus</taxon>
    </lineage>
</organism>
<protein>
    <submittedName>
        <fullName evidence="1">Uncharacterized protein</fullName>
    </submittedName>
</protein>
<dbReference type="EMBL" id="REGN01002105">
    <property type="protein sequence ID" value="RNA30295.1"/>
    <property type="molecule type" value="Genomic_DNA"/>
</dbReference>
<gene>
    <name evidence="1" type="ORF">BpHYR1_027660</name>
</gene>
<proteinExistence type="predicted"/>
<evidence type="ECO:0000313" key="2">
    <source>
        <dbReference type="Proteomes" id="UP000276133"/>
    </source>
</evidence>